<keyword evidence="1" id="KW-0240">DNA-directed RNA polymerase</keyword>
<dbReference type="GO" id="GO:0016779">
    <property type="term" value="F:nucleotidyltransferase activity"/>
    <property type="evidence" value="ECO:0007669"/>
    <property type="project" value="UniProtKB-KW"/>
</dbReference>
<evidence type="ECO:0000313" key="5">
    <source>
        <dbReference type="EMBL" id="MSE09780.1"/>
    </source>
</evidence>
<evidence type="ECO:0000256" key="2">
    <source>
        <dbReference type="ARBA" id="ARBA00022679"/>
    </source>
</evidence>
<gene>
    <name evidence="5" type="ORF">GKC33_14310</name>
</gene>
<dbReference type="EMBL" id="WKKX01001255">
    <property type="protein sequence ID" value="MSE09780.1"/>
    <property type="molecule type" value="Genomic_DNA"/>
</dbReference>
<keyword evidence="2" id="KW-0808">Transferase</keyword>
<evidence type="ECO:0000313" key="6">
    <source>
        <dbReference type="Proteomes" id="UP000467635"/>
    </source>
</evidence>
<protein>
    <submittedName>
        <fullName evidence="5">DUF1447 family protein</fullName>
    </submittedName>
</protein>
<feature type="non-terminal residue" evidence="5">
    <location>
        <position position="1"/>
    </location>
</feature>
<dbReference type="Proteomes" id="UP000467635">
    <property type="component" value="Unassembled WGS sequence"/>
</dbReference>
<reference evidence="5 6" key="1">
    <citation type="submission" date="2019-11" db="EMBL/GenBank/DDBJ databases">
        <title>Draft Genome Sequence of Plant Growth-Promoting Rhizosphere-Associated Bacteria.</title>
        <authorList>
            <person name="Vasilyev I.Y."/>
            <person name="Radchenko V."/>
            <person name="Ilnitskaya E.V."/>
        </authorList>
    </citation>
    <scope>NUCLEOTIDE SEQUENCE [LARGE SCALE GENOMIC DNA]</scope>
    <source>
        <strain evidence="5 6">VRA_01-1sq_f</strain>
    </source>
</reference>
<proteinExistence type="predicted"/>
<dbReference type="Pfam" id="PF07288">
    <property type="entry name" value="RpoY"/>
    <property type="match status" value="1"/>
</dbReference>
<comment type="caution">
    <text evidence="5">The sequence shown here is derived from an EMBL/GenBank/DDBJ whole genome shotgun (WGS) entry which is preliminary data.</text>
</comment>
<keyword evidence="3" id="KW-0548">Nucleotidyltransferase</keyword>
<keyword evidence="4" id="KW-0804">Transcription</keyword>
<dbReference type="InterPro" id="IPR009907">
    <property type="entry name" value="RpoY"/>
</dbReference>
<sequence>RHLVETHFPEYNVEFIEALDEATLGYEKQSVNFKLTEF</sequence>
<evidence type="ECO:0000256" key="4">
    <source>
        <dbReference type="ARBA" id="ARBA00023163"/>
    </source>
</evidence>
<evidence type="ECO:0000256" key="3">
    <source>
        <dbReference type="ARBA" id="ARBA00022695"/>
    </source>
</evidence>
<dbReference type="AlphaFoldDB" id="A0A7X2MHT3"/>
<dbReference type="GO" id="GO:0000428">
    <property type="term" value="C:DNA-directed RNA polymerase complex"/>
    <property type="evidence" value="ECO:0007669"/>
    <property type="project" value="UniProtKB-KW"/>
</dbReference>
<organism evidence="5 6">
    <name type="scientific">Ligilactobacillus salivarius</name>
    <dbReference type="NCBI Taxonomy" id="1624"/>
    <lineage>
        <taxon>Bacteria</taxon>
        <taxon>Bacillati</taxon>
        <taxon>Bacillota</taxon>
        <taxon>Bacilli</taxon>
        <taxon>Lactobacillales</taxon>
        <taxon>Lactobacillaceae</taxon>
        <taxon>Ligilactobacillus</taxon>
    </lineage>
</organism>
<accession>A0A7X2MHT3</accession>
<name>A0A7X2MHT3_9LACO</name>
<evidence type="ECO:0000256" key="1">
    <source>
        <dbReference type="ARBA" id="ARBA00022478"/>
    </source>
</evidence>